<dbReference type="GO" id="GO:0015074">
    <property type="term" value="P:DNA integration"/>
    <property type="evidence" value="ECO:0007669"/>
    <property type="project" value="InterPro"/>
</dbReference>
<sequence>MSESFDALIRSQVKLQGRIIRAHDNLKKTGAANITQGAVEARLQTLEANWNKFEGQHDTLQNEHAAALRTHEYNTKDVLETVEEQYIQQKTIFLDLLLEMRSNTQAPAAATGAPGHASRTTLPRIQLPHFSGNPGINEPVPLTVAKVEAAERRWTKLAQAAWFNPEITVLTRGRKISVRSPLSKLAPFIDEHGFMRVGRRLKHSILSYDERHPRILPKDSHLTKLIISHYHHSTMHGGVQLTLNSIRQRYWILCGRQAVKQIIHQCTRCVRWRAATRPPQMENLPDFRTTPTRPFLHTGVEYAGPILLRTSKGRGHKAHKAFISVFVCLCSRAIHLEVVSDYTADAFLAAFRRFTSRRGLCTDVHSDCGTNFVGADSALRALFKAASKEAQDIAASLAEQGVQWHFNPPAAPHFGGIWEAAVKSVKHHLRYVIGDATLTFEEMATLLAQVEACLNSRPMRALSDDPDDFSALTPGHLLIDFALNAVPEPSRATTPRNRLSRNLVATDEGSFLGQVGTGIPAGADAEAEVEDPE</sequence>
<evidence type="ECO:0000313" key="4">
    <source>
        <dbReference type="Proteomes" id="UP000036403"/>
    </source>
</evidence>
<protein>
    <recommendedName>
        <fullName evidence="2">Integrase catalytic domain-containing protein</fullName>
    </recommendedName>
</protein>
<dbReference type="PROSITE" id="PS50994">
    <property type="entry name" value="INTEGRASE"/>
    <property type="match status" value="1"/>
</dbReference>
<organism evidence="3 4">
    <name type="scientific">Lasius niger</name>
    <name type="common">Black garden ant</name>
    <dbReference type="NCBI Taxonomy" id="67767"/>
    <lineage>
        <taxon>Eukaryota</taxon>
        <taxon>Metazoa</taxon>
        <taxon>Ecdysozoa</taxon>
        <taxon>Arthropoda</taxon>
        <taxon>Hexapoda</taxon>
        <taxon>Insecta</taxon>
        <taxon>Pterygota</taxon>
        <taxon>Neoptera</taxon>
        <taxon>Endopterygota</taxon>
        <taxon>Hymenoptera</taxon>
        <taxon>Apocrita</taxon>
        <taxon>Aculeata</taxon>
        <taxon>Formicoidea</taxon>
        <taxon>Formicidae</taxon>
        <taxon>Formicinae</taxon>
        <taxon>Lasius</taxon>
        <taxon>Lasius</taxon>
    </lineage>
</organism>
<evidence type="ECO:0000313" key="3">
    <source>
        <dbReference type="EMBL" id="KMQ86910.1"/>
    </source>
</evidence>
<dbReference type="GO" id="GO:0003676">
    <property type="term" value="F:nucleic acid binding"/>
    <property type="evidence" value="ECO:0007669"/>
    <property type="project" value="InterPro"/>
</dbReference>
<dbReference type="PANTHER" id="PTHR47331:SF1">
    <property type="entry name" value="GAG-LIKE PROTEIN"/>
    <property type="match status" value="1"/>
</dbReference>
<name>A0A0J7N2M3_LASNI</name>
<gene>
    <name evidence="3" type="ORF">RF55_13976</name>
</gene>
<dbReference type="Proteomes" id="UP000036403">
    <property type="component" value="Unassembled WGS sequence"/>
</dbReference>
<accession>A0A0J7N2M3</accession>
<feature type="region of interest" description="Disordered" evidence="1">
    <location>
        <begin position="514"/>
        <end position="533"/>
    </location>
</feature>
<evidence type="ECO:0000256" key="1">
    <source>
        <dbReference type="SAM" id="MobiDB-lite"/>
    </source>
</evidence>
<comment type="caution">
    <text evidence="3">The sequence shown here is derived from an EMBL/GenBank/DDBJ whole genome shotgun (WGS) entry which is preliminary data.</text>
</comment>
<keyword evidence="4" id="KW-1185">Reference proteome</keyword>
<dbReference type="Gene3D" id="3.30.420.10">
    <property type="entry name" value="Ribonuclease H-like superfamily/Ribonuclease H"/>
    <property type="match status" value="1"/>
</dbReference>
<proteinExistence type="predicted"/>
<dbReference type="Pfam" id="PF17921">
    <property type="entry name" value="Integrase_H2C2"/>
    <property type="match status" value="1"/>
</dbReference>
<dbReference type="InterPro" id="IPR012337">
    <property type="entry name" value="RNaseH-like_sf"/>
</dbReference>
<reference evidence="3 4" key="1">
    <citation type="submission" date="2015-04" db="EMBL/GenBank/DDBJ databases">
        <title>Lasius niger genome sequencing.</title>
        <authorList>
            <person name="Konorov E.A."/>
            <person name="Nikitin M.A."/>
            <person name="Kirill M.V."/>
            <person name="Chang P."/>
        </authorList>
    </citation>
    <scope>NUCLEOTIDE SEQUENCE [LARGE SCALE GENOMIC DNA]</scope>
    <source>
        <tissue evidence="3">Whole</tissue>
    </source>
</reference>
<dbReference type="AlphaFoldDB" id="A0A0J7N2M3"/>
<dbReference type="PaxDb" id="67767-A0A0J7N2M3"/>
<dbReference type="InterPro" id="IPR041588">
    <property type="entry name" value="Integrase_H2C2"/>
</dbReference>
<dbReference type="STRING" id="67767.A0A0J7N2M3"/>
<dbReference type="Gene3D" id="1.10.340.70">
    <property type="match status" value="1"/>
</dbReference>
<feature type="domain" description="Integrase catalytic" evidence="2">
    <location>
        <begin position="290"/>
        <end position="482"/>
    </location>
</feature>
<dbReference type="SUPFAM" id="SSF53098">
    <property type="entry name" value="Ribonuclease H-like"/>
    <property type="match status" value="1"/>
</dbReference>
<dbReference type="InterPro" id="IPR036397">
    <property type="entry name" value="RNaseH_sf"/>
</dbReference>
<dbReference type="PANTHER" id="PTHR47331">
    <property type="entry name" value="PHD-TYPE DOMAIN-CONTAINING PROTEIN"/>
    <property type="match status" value="1"/>
</dbReference>
<dbReference type="EMBL" id="LBMM01011296">
    <property type="protein sequence ID" value="KMQ86910.1"/>
    <property type="molecule type" value="Genomic_DNA"/>
</dbReference>
<dbReference type="OrthoDB" id="7550652at2759"/>
<dbReference type="InterPro" id="IPR001584">
    <property type="entry name" value="Integrase_cat-core"/>
</dbReference>
<evidence type="ECO:0000259" key="2">
    <source>
        <dbReference type="PROSITE" id="PS50994"/>
    </source>
</evidence>